<keyword evidence="1" id="KW-0812">Transmembrane</keyword>
<sequence>MSSPVAMIGALLCIYFLINLSVIDTGTIVLYQLSYSRLCCGLPFFSAVAEIAKASNGEACSVPAQAEAYHKHVKSELSNLERKTLNKVDDGDHSNLEEDADKYKEQLEADGIVALAEVEKSYKLETRTRENYRHRIGLLRWGFQQRGNWDSLKVSLSDGSRKYKLNMNTYAISQSSGLVSEYYTKIKCVPDVTFTPEISVFLTALNQQKEKQRLFQFHNGLYEHYGNLRSQLLLMVPIPSVENACSMLQQEKSKRVLFGASSVESTALYNKGVVKDKCNICGFKWHPPEKCWEKVGYHVWHPKSKFNANKQAKPRDVQNEFQTVPKTAAHVESGNISFTPQQFELLEEYSADED</sequence>
<dbReference type="OrthoDB" id="49511at2759"/>
<evidence type="ECO:0000313" key="3">
    <source>
        <dbReference type="Proteomes" id="UP000245207"/>
    </source>
</evidence>
<dbReference type="PANTHER" id="PTHR34222">
    <property type="entry name" value="GAG_PRE-INTEGRS DOMAIN-CONTAINING PROTEIN"/>
    <property type="match status" value="1"/>
</dbReference>
<dbReference type="EMBL" id="PKPP01000364">
    <property type="protein sequence ID" value="PWA93716.1"/>
    <property type="molecule type" value="Genomic_DNA"/>
</dbReference>
<keyword evidence="1" id="KW-0472">Membrane</keyword>
<proteinExistence type="predicted"/>
<gene>
    <name evidence="2" type="ORF">CTI12_AA068750</name>
</gene>
<dbReference type="PANTHER" id="PTHR34222:SF97">
    <property type="entry name" value="CATALYTIC REGION, PUTATIVE-RELATED"/>
    <property type="match status" value="1"/>
</dbReference>
<feature type="transmembrane region" description="Helical" evidence="1">
    <location>
        <begin position="6"/>
        <end position="31"/>
    </location>
</feature>
<reference evidence="2 3" key="1">
    <citation type="journal article" date="2018" name="Mol. Plant">
        <title>The genome of Artemisia annua provides insight into the evolution of Asteraceae family and artemisinin biosynthesis.</title>
        <authorList>
            <person name="Shen Q."/>
            <person name="Zhang L."/>
            <person name="Liao Z."/>
            <person name="Wang S."/>
            <person name="Yan T."/>
            <person name="Shi P."/>
            <person name="Liu M."/>
            <person name="Fu X."/>
            <person name="Pan Q."/>
            <person name="Wang Y."/>
            <person name="Lv Z."/>
            <person name="Lu X."/>
            <person name="Zhang F."/>
            <person name="Jiang W."/>
            <person name="Ma Y."/>
            <person name="Chen M."/>
            <person name="Hao X."/>
            <person name="Li L."/>
            <person name="Tang Y."/>
            <person name="Lv G."/>
            <person name="Zhou Y."/>
            <person name="Sun X."/>
            <person name="Brodelius P.E."/>
            <person name="Rose J.K.C."/>
            <person name="Tang K."/>
        </authorList>
    </citation>
    <scope>NUCLEOTIDE SEQUENCE [LARGE SCALE GENOMIC DNA]</scope>
    <source>
        <strain evidence="3">cv. Huhao1</strain>
        <tissue evidence="2">Leaf</tissue>
    </source>
</reference>
<dbReference type="Proteomes" id="UP000245207">
    <property type="component" value="Unassembled WGS sequence"/>
</dbReference>
<keyword evidence="3" id="KW-1185">Reference proteome</keyword>
<comment type="caution">
    <text evidence="2">The sequence shown here is derived from an EMBL/GenBank/DDBJ whole genome shotgun (WGS) entry which is preliminary data.</text>
</comment>
<name>A0A2U1Q6T1_ARTAN</name>
<evidence type="ECO:0000256" key="1">
    <source>
        <dbReference type="SAM" id="Phobius"/>
    </source>
</evidence>
<evidence type="ECO:0000313" key="2">
    <source>
        <dbReference type="EMBL" id="PWA93716.1"/>
    </source>
</evidence>
<keyword evidence="1" id="KW-1133">Transmembrane helix</keyword>
<protein>
    <submittedName>
        <fullName evidence="2">Uncharacterized protein</fullName>
    </submittedName>
</protein>
<organism evidence="2 3">
    <name type="scientific">Artemisia annua</name>
    <name type="common">Sweet wormwood</name>
    <dbReference type="NCBI Taxonomy" id="35608"/>
    <lineage>
        <taxon>Eukaryota</taxon>
        <taxon>Viridiplantae</taxon>
        <taxon>Streptophyta</taxon>
        <taxon>Embryophyta</taxon>
        <taxon>Tracheophyta</taxon>
        <taxon>Spermatophyta</taxon>
        <taxon>Magnoliopsida</taxon>
        <taxon>eudicotyledons</taxon>
        <taxon>Gunneridae</taxon>
        <taxon>Pentapetalae</taxon>
        <taxon>asterids</taxon>
        <taxon>campanulids</taxon>
        <taxon>Asterales</taxon>
        <taxon>Asteraceae</taxon>
        <taxon>Asteroideae</taxon>
        <taxon>Anthemideae</taxon>
        <taxon>Artemisiinae</taxon>
        <taxon>Artemisia</taxon>
    </lineage>
</organism>
<accession>A0A2U1Q6T1</accession>
<dbReference type="AlphaFoldDB" id="A0A2U1Q6T1"/>